<dbReference type="InterPro" id="IPR032694">
    <property type="entry name" value="CopC/D"/>
</dbReference>
<feature type="domain" description="CopC" evidence="8">
    <location>
        <begin position="28"/>
        <end position="123"/>
    </location>
</feature>
<dbReference type="STRING" id="504798.SAMN05421871_11550"/>
<dbReference type="InterPro" id="IPR007348">
    <property type="entry name" value="CopC_dom"/>
</dbReference>
<keyword evidence="2" id="KW-0479">Metal-binding</keyword>
<accession>A0A1H0WAI8</accession>
<comment type="subcellular location">
    <subcellularLocation>
        <location evidence="1">Cell envelope</location>
    </subcellularLocation>
</comment>
<sequence length="184" mass="18684">MRTISRLFTAFAVASFALVGIAPAAFAHNQLVSSTPADKAALEAGPSTIELTFDQPVQGGKGLNSVVVVGPNGADQWQEGEASVRGNVVTAQVRELGPAGDYRIGYRILSADGHPVAGELKFSLTKAGNGTPAPVEATQSTGSAQAGEPQENGGVPVWVWIAGAVVLLGAGVFFAMRVGGGAQQ</sequence>
<feature type="transmembrane region" description="Helical" evidence="6">
    <location>
        <begin position="157"/>
        <end position="176"/>
    </location>
</feature>
<evidence type="ECO:0000313" key="9">
    <source>
        <dbReference type="EMBL" id="SDP87732.1"/>
    </source>
</evidence>
<feature type="chain" id="PRO_5039396501" description="CopC domain-containing protein" evidence="7">
    <location>
        <begin position="28"/>
        <end position="184"/>
    </location>
</feature>
<protein>
    <recommendedName>
        <fullName evidence="8">CopC domain-containing protein</fullName>
    </recommendedName>
</protein>
<dbReference type="OrthoDB" id="5242236at2"/>
<dbReference type="RefSeq" id="WP_091383678.1">
    <property type="nucleotide sequence ID" value="NZ_FNDV01000015.1"/>
</dbReference>
<keyword evidence="6" id="KW-0812">Transmembrane</keyword>
<name>A0A1H0WAI8_9PSEU</name>
<proteinExistence type="predicted"/>
<dbReference type="GO" id="GO:0005507">
    <property type="term" value="F:copper ion binding"/>
    <property type="evidence" value="ECO:0007669"/>
    <property type="project" value="InterPro"/>
</dbReference>
<dbReference type="Gene3D" id="2.60.40.1220">
    <property type="match status" value="1"/>
</dbReference>
<evidence type="ECO:0000256" key="7">
    <source>
        <dbReference type="SAM" id="SignalP"/>
    </source>
</evidence>
<dbReference type="EMBL" id="FNJB01000019">
    <property type="protein sequence ID" value="SDP87732.1"/>
    <property type="molecule type" value="Genomic_DNA"/>
</dbReference>
<dbReference type="InterPro" id="IPR014756">
    <property type="entry name" value="Ig_E-set"/>
</dbReference>
<dbReference type="PANTHER" id="PTHR34820">
    <property type="entry name" value="INNER MEMBRANE PROTEIN YEBZ"/>
    <property type="match status" value="1"/>
</dbReference>
<evidence type="ECO:0000259" key="8">
    <source>
        <dbReference type="Pfam" id="PF04234"/>
    </source>
</evidence>
<organism evidence="9 10">
    <name type="scientific">Actinokineospora alba</name>
    <dbReference type="NCBI Taxonomy" id="504798"/>
    <lineage>
        <taxon>Bacteria</taxon>
        <taxon>Bacillati</taxon>
        <taxon>Actinomycetota</taxon>
        <taxon>Actinomycetes</taxon>
        <taxon>Pseudonocardiales</taxon>
        <taxon>Pseudonocardiaceae</taxon>
        <taxon>Actinokineospora</taxon>
    </lineage>
</organism>
<keyword evidence="3 7" id="KW-0732">Signal</keyword>
<dbReference type="Pfam" id="PF04234">
    <property type="entry name" value="CopC"/>
    <property type="match status" value="1"/>
</dbReference>
<keyword evidence="6" id="KW-1133">Transmembrane helix</keyword>
<dbReference type="Proteomes" id="UP000199651">
    <property type="component" value="Unassembled WGS sequence"/>
</dbReference>
<feature type="region of interest" description="Disordered" evidence="5">
    <location>
        <begin position="129"/>
        <end position="150"/>
    </location>
</feature>
<keyword evidence="4" id="KW-0186">Copper</keyword>
<evidence type="ECO:0000256" key="4">
    <source>
        <dbReference type="ARBA" id="ARBA00023008"/>
    </source>
</evidence>
<feature type="signal peptide" evidence="7">
    <location>
        <begin position="1"/>
        <end position="27"/>
    </location>
</feature>
<dbReference type="GO" id="GO:0030313">
    <property type="term" value="C:cell envelope"/>
    <property type="evidence" value="ECO:0007669"/>
    <property type="project" value="UniProtKB-SubCell"/>
</dbReference>
<dbReference type="InterPro" id="IPR014755">
    <property type="entry name" value="Cu-Rt/internalin_Ig-like"/>
</dbReference>
<evidence type="ECO:0000313" key="10">
    <source>
        <dbReference type="Proteomes" id="UP000199651"/>
    </source>
</evidence>
<evidence type="ECO:0000256" key="1">
    <source>
        <dbReference type="ARBA" id="ARBA00004196"/>
    </source>
</evidence>
<dbReference type="PANTHER" id="PTHR34820:SF4">
    <property type="entry name" value="INNER MEMBRANE PROTEIN YEBZ"/>
    <property type="match status" value="1"/>
</dbReference>
<dbReference type="GO" id="GO:0042597">
    <property type="term" value="C:periplasmic space"/>
    <property type="evidence" value="ECO:0007669"/>
    <property type="project" value="InterPro"/>
</dbReference>
<evidence type="ECO:0000256" key="3">
    <source>
        <dbReference type="ARBA" id="ARBA00022729"/>
    </source>
</evidence>
<evidence type="ECO:0000256" key="2">
    <source>
        <dbReference type="ARBA" id="ARBA00022723"/>
    </source>
</evidence>
<evidence type="ECO:0000256" key="5">
    <source>
        <dbReference type="SAM" id="MobiDB-lite"/>
    </source>
</evidence>
<evidence type="ECO:0000256" key="6">
    <source>
        <dbReference type="SAM" id="Phobius"/>
    </source>
</evidence>
<keyword evidence="6" id="KW-0472">Membrane</keyword>
<dbReference type="GO" id="GO:0046688">
    <property type="term" value="P:response to copper ion"/>
    <property type="evidence" value="ECO:0007669"/>
    <property type="project" value="InterPro"/>
</dbReference>
<dbReference type="GO" id="GO:0006825">
    <property type="term" value="P:copper ion transport"/>
    <property type="evidence" value="ECO:0007669"/>
    <property type="project" value="InterPro"/>
</dbReference>
<keyword evidence="10" id="KW-1185">Reference proteome</keyword>
<reference evidence="10" key="1">
    <citation type="submission" date="2016-10" db="EMBL/GenBank/DDBJ databases">
        <authorList>
            <person name="Varghese N."/>
            <person name="Submissions S."/>
        </authorList>
    </citation>
    <scope>NUCLEOTIDE SEQUENCE [LARGE SCALE GENOMIC DNA]</scope>
    <source>
        <strain evidence="10">IBRC-M 10655</strain>
    </source>
</reference>
<dbReference type="SUPFAM" id="SSF81296">
    <property type="entry name" value="E set domains"/>
    <property type="match status" value="1"/>
</dbReference>
<dbReference type="GO" id="GO:0005886">
    <property type="term" value="C:plasma membrane"/>
    <property type="evidence" value="ECO:0007669"/>
    <property type="project" value="TreeGrafter"/>
</dbReference>
<gene>
    <name evidence="9" type="ORF">SAMN05192558_11956</name>
</gene>
<dbReference type="AlphaFoldDB" id="A0A1H0WAI8"/>